<dbReference type="Pfam" id="PF02518">
    <property type="entry name" value="HATPase_c"/>
    <property type="match status" value="1"/>
</dbReference>
<dbReference type="Pfam" id="PF13185">
    <property type="entry name" value="GAF_2"/>
    <property type="match status" value="1"/>
</dbReference>
<evidence type="ECO:0000256" key="6">
    <source>
        <dbReference type="ARBA" id="ARBA00022777"/>
    </source>
</evidence>
<dbReference type="GO" id="GO:0000155">
    <property type="term" value="F:phosphorelay sensor kinase activity"/>
    <property type="evidence" value="ECO:0007669"/>
    <property type="project" value="InterPro"/>
</dbReference>
<reference evidence="11" key="1">
    <citation type="submission" date="2016-10" db="EMBL/GenBank/DDBJ databases">
        <authorList>
            <person name="Varghese N."/>
            <person name="Submissions S."/>
        </authorList>
    </citation>
    <scope>NUCLEOTIDE SEQUENCE [LARGE SCALE GENOMIC DNA]</scope>
    <source>
        <strain evidence="11">DSM 22127</strain>
    </source>
</reference>
<dbReference type="SUPFAM" id="SSF47384">
    <property type="entry name" value="Homodimeric domain of signal transducing histidine kinase"/>
    <property type="match status" value="1"/>
</dbReference>
<keyword evidence="7" id="KW-0902">Two-component regulatory system</keyword>
<feature type="domain" description="Histidine kinase" evidence="9">
    <location>
        <begin position="257"/>
        <end position="468"/>
    </location>
</feature>
<proteinExistence type="predicted"/>
<dbReference type="InterPro" id="IPR003661">
    <property type="entry name" value="HisK_dim/P_dom"/>
</dbReference>
<feature type="transmembrane region" description="Helical" evidence="8">
    <location>
        <begin position="21"/>
        <end position="41"/>
    </location>
</feature>
<dbReference type="PANTHER" id="PTHR43711">
    <property type="entry name" value="TWO-COMPONENT HISTIDINE KINASE"/>
    <property type="match status" value="1"/>
</dbReference>
<dbReference type="STRING" id="642780.SAMN04488570_0857"/>
<dbReference type="InterPro" id="IPR004358">
    <property type="entry name" value="Sig_transdc_His_kin-like_C"/>
</dbReference>
<evidence type="ECO:0000256" key="7">
    <source>
        <dbReference type="ARBA" id="ARBA00023012"/>
    </source>
</evidence>
<dbReference type="GO" id="GO:0005886">
    <property type="term" value="C:plasma membrane"/>
    <property type="evidence" value="ECO:0007669"/>
    <property type="project" value="UniProtKB-SubCell"/>
</dbReference>
<evidence type="ECO:0000256" key="5">
    <source>
        <dbReference type="ARBA" id="ARBA00022679"/>
    </source>
</evidence>
<dbReference type="SMART" id="SM00387">
    <property type="entry name" value="HATPase_c"/>
    <property type="match status" value="1"/>
</dbReference>
<dbReference type="Gene3D" id="3.30.565.10">
    <property type="entry name" value="Histidine kinase-like ATPase, C-terminal domain"/>
    <property type="match status" value="1"/>
</dbReference>
<feature type="transmembrane region" description="Helical" evidence="8">
    <location>
        <begin position="47"/>
        <end position="69"/>
    </location>
</feature>
<dbReference type="SUPFAM" id="SSF55781">
    <property type="entry name" value="GAF domain-like"/>
    <property type="match status" value="1"/>
</dbReference>
<keyword evidence="4" id="KW-0597">Phosphoprotein</keyword>
<protein>
    <recommendedName>
        <fullName evidence="3">histidine kinase</fullName>
        <ecNumber evidence="3">2.7.13.3</ecNumber>
    </recommendedName>
</protein>
<dbReference type="InterPro" id="IPR036097">
    <property type="entry name" value="HisK_dim/P_sf"/>
</dbReference>
<keyword evidence="11" id="KW-1185">Reference proteome</keyword>
<dbReference type="PROSITE" id="PS50109">
    <property type="entry name" value="HIS_KIN"/>
    <property type="match status" value="1"/>
</dbReference>
<evidence type="ECO:0000313" key="11">
    <source>
        <dbReference type="Proteomes" id="UP000198859"/>
    </source>
</evidence>
<dbReference type="InterPro" id="IPR029016">
    <property type="entry name" value="GAF-like_dom_sf"/>
</dbReference>
<accession>A0A1H1NF94</accession>
<dbReference type="Pfam" id="PF00512">
    <property type="entry name" value="HisKA"/>
    <property type="match status" value="1"/>
</dbReference>
<dbReference type="InterPro" id="IPR003018">
    <property type="entry name" value="GAF"/>
</dbReference>
<evidence type="ECO:0000256" key="4">
    <source>
        <dbReference type="ARBA" id="ARBA00022553"/>
    </source>
</evidence>
<organism evidence="10 11">
    <name type="scientific">Nocardioides scoriae</name>
    <dbReference type="NCBI Taxonomy" id="642780"/>
    <lineage>
        <taxon>Bacteria</taxon>
        <taxon>Bacillati</taxon>
        <taxon>Actinomycetota</taxon>
        <taxon>Actinomycetes</taxon>
        <taxon>Propionibacteriales</taxon>
        <taxon>Nocardioidaceae</taxon>
        <taxon>Nocardioides</taxon>
    </lineage>
</organism>
<name>A0A1H1NF94_9ACTN</name>
<evidence type="ECO:0000256" key="2">
    <source>
        <dbReference type="ARBA" id="ARBA00004236"/>
    </source>
</evidence>
<dbReference type="PRINTS" id="PR00344">
    <property type="entry name" value="BCTRLSENSOR"/>
</dbReference>
<keyword evidence="5" id="KW-0808">Transferase</keyword>
<dbReference type="EMBL" id="LT629757">
    <property type="protein sequence ID" value="SDR97572.1"/>
    <property type="molecule type" value="Genomic_DNA"/>
</dbReference>
<evidence type="ECO:0000256" key="8">
    <source>
        <dbReference type="SAM" id="Phobius"/>
    </source>
</evidence>
<evidence type="ECO:0000259" key="9">
    <source>
        <dbReference type="PROSITE" id="PS50109"/>
    </source>
</evidence>
<dbReference type="InterPro" id="IPR005467">
    <property type="entry name" value="His_kinase_dom"/>
</dbReference>
<dbReference type="SMART" id="SM00388">
    <property type="entry name" value="HisKA"/>
    <property type="match status" value="1"/>
</dbReference>
<dbReference type="SMART" id="SM00065">
    <property type="entry name" value="GAF"/>
    <property type="match status" value="1"/>
</dbReference>
<dbReference type="EC" id="2.7.13.3" evidence="3"/>
<gene>
    <name evidence="10" type="ORF">SAMN04488570_0857</name>
</gene>
<dbReference type="Gene3D" id="1.10.287.130">
    <property type="match status" value="1"/>
</dbReference>
<evidence type="ECO:0000256" key="1">
    <source>
        <dbReference type="ARBA" id="ARBA00000085"/>
    </source>
</evidence>
<sequence length="468" mass="49938">MPICVFHCDMGVLQPLGTRQLRLIVGLLVLGSTGLVLALVNGSESQLALDLAVAGTWAVVCVALVRSLVRAARAAEEQREGQALLDAVGEARRHVLRDENPRSAVVEAVARVTGARLAVLSEPEHGALRTTAIAGGDFDLVLPLDQPSVAGRVFTEGTPVHLRNLKDETDAAVGLLEGLERLLETEIHSVTYVPVVVQGTSVGVLSAAFEVTDERRAEHALPILELLAGEVAVAIQRERLLAEAEAGERWRAALISSLAHDVRSPLTSIVGVLDLMSESADPDARRLVASAQRQAQRIARLADGLLDNERVEAGTLRLDLTTFSVWELLQGVVADTGHGLDHDIEIHADASLSALADRARVEQVLHNLLSNASRYGRPPVHLRARIVTTAATGRELEISVRDHGTGVPAPRVAHLFQRFSGGAASPTDHAQSVGLGLWIVSMLAHAHGGRTTYRACEPGACFTLHLPQ</sequence>
<dbReference type="InterPro" id="IPR003594">
    <property type="entry name" value="HATPase_dom"/>
</dbReference>
<comment type="catalytic activity">
    <reaction evidence="1">
        <text>ATP + protein L-histidine = ADP + protein N-phospho-L-histidine.</text>
        <dbReference type="EC" id="2.7.13.3"/>
    </reaction>
</comment>
<dbReference type="Gene3D" id="3.30.450.40">
    <property type="match status" value="1"/>
</dbReference>
<evidence type="ECO:0000256" key="3">
    <source>
        <dbReference type="ARBA" id="ARBA00012438"/>
    </source>
</evidence>
<dbReference type="InterPro" id="IPR050736">
    <property type="entry name" value="Sensor_HK_Regulatory"/>
</dbReference>
<dbReference type="Proteomes" id="UP000198859">
    <property type="component" value="Chromosome I"/>
</dbReference>
<dbReference type="CDD" id="cd00075">
    <property type="entry name" value="HATPase"/>
    <property type="match status" value="1"/>
</dbReference>
<keyword evidence="8" id="KW-1133">Transmembrane helix</keyword>
<keyword evidence="8" id="KW-0812">Transmembrane</keyword>
<dbReference type="AlphaFoldDB" id="A0A1H1NF94"/>
<dbReference type="PANTHER" id="PTHR43711:SF1">
    <property type="entry name" value="HISTIDINE KINASE 1"/>
    <property type="match status" value="1"/>
</dbReference>
<keyword evidence="6" id="KW-0418">Kinase</keyword>
<comment type="subcellular location">
    <subcellularLocation>
        <location evidence="2">Cell membrane</location>
    </subcellularLocation>
</comment>
<keyword evidence="8" id="KW-0472">Membrane</keyword>
<dbReference type="CDD" id="cd00082">
    <property type="entry name" value="HisKA"/>
    <property type="match status" value="1"/>
</dbReference>
<dbReference type="SUPFAM" id="SSF55874">
    <property type="entry name" value="ATPase domain of HSP90 chaperone/DNA topoisomerase II/histidine kinase"/>
    <property type="match status" value="1"/>
</dbReference>
<dbReference type="InterPro" id="IPR036890">
    <property type="entry name" value="HATPase_C_sf"/>
</dbReference>
<evidence type="ECO:0000313" key="10">
    <source>
        <dbReference type="EMBL" id="SDR97572.1"/>
    </source>
</evidence>